<reference evidence="3" key="2">
    <citation type="submission" date="2020-09" db="EMBL/GenBank/DDBJ databases">
        <authorList>
            <person name="Sun Q."/>
            <person name="Zhou Y."/>
        </authorList>
    </citation>
    <scope>NUCLEOTIDE SEQUENCE</scope>
    <source>
        <strain evidence="3">CGMCC 1.12726</strain>
    </source>
</reference>
<organism evidence="3 4">
    <name type="scientific">Arenimonas maotaiensis</name>
    <dbReference type="NCBI Taxonomy" id="1446479"/>
    <lineage>
        <taxon>Bacteria</taxon>
        <taxon>Pseudomonadati</taxon>
        <taxon>Pseudomonadota</taxon>
        <taxon>Gammaproteobacteria</taxon>
        <taxon>Lysobacterales</taxon>
        <taxon>Lysobacteraceae</taxon>
        <taxon>Arenimonas</taxon>
    </lineage>
</organism>
<feature type="chain" id="PRO_5037663511" description="TonB C-terminal domain-containing protein" evidence="1">
    <location>
        <begin position="24"/>
        <end position="215"/>
    </location>
</feature>
<dbReference type="RefSeq" id="WP_188450086.1">
    <property type="nucleotide sequence ID" value="NZ_BMFO01000004.1"/>
</dbReference>
<dbReference type="Pfam" id="PF03544">
    <property type="entry name" value="TonB_C"/>
    <property type="match status" value="1"/>
</dbReference>
<keyword evidence="4" id="KW-1185">Reference proteome</keyword>
<dbReference type="EMBL" id="BMFO01000004">
    <property type="protein sequence ID" value="GGF96903.1"/>
    <property type="molecule type" value="Genomic_DNA"/>
</dbReference>
<evidence type="ECO:0000313" key="3">
    <source>
        <dbReference type="EMBL" id="GGF96903.1"/>
    </source>
</evidence>
<evidence type="ECO:0000259" key="2">
    <source>
        <dbReference type="Pfam" id="PF03544"/>
    </source>
</evidence>
<dbReference type="Gene3D" id="3.30.1150.10">
    <property type="match status" value="1"/>
</dbReference>
<evidence type="ECO:0000256" key="1">
    <source>
        <dbReference type="SAM" id="SignalP"/>
    </source>
</evidence>
<dbReference type="GO" id="GO:0055085">
    <property type="term" value="P:transmembrane transport"/>
    <property type="evidence" value="ECO:0007669"/>
    <property type="project" value="InterPro"/>
</dbReference>
<feature type="signal peptide" evidence="1">
    <location>
        <begin position="1"/>
        <end position="23"/>
    </location>
</feature>
<gene>
    <name evidence="3" type="ORF">GCM10010960_18210</name>
</gene>
<dbReference type="AlphaFoldDB" id="A0A917CT44"/>
<comment type="caution">
    <text evidence="3">The sequence shown here is derived from an EMBL/GenBank/DDBJ whole genome shotgun (WGS) entry which is preliminary data.</text>
</comment>
<reference evidence="3" key="1">
    <citation type="journal article" date="2014" name="Int. J. Syst. Evol. Microbiol.">
        <title>Complete genome sequence of Corynebacterium casei LMG S-19264T (=DSM 44701T), isolated from a smear-ripened cheese.</title>
        <authorList>
            <consortium name="US DOE Joint Genome Institute (JGI-PGF)"/>
            <person name="Walter F."/>
            <person name="Albersmeier A."/>
            <person name="Kalinowski J."/>
            <person name="Ruckert C."/>
        </authorList>
    </citation>
    <scope>NUCLEOTIDE SEQUENCE</scope>
    <source>
        <strain evidence="3">CGMCC 1.12726</strain>
    </source>
</reference>
<accession>A0A917CT44</accession>
<dbReference type="SUPFAM" id="SSF74653">
    <property type="entry name" value="TolA/TonB C-terminal domain"/>
    <property type="match status" value="1"/>
</dbReference>
<name>A0A917CT44_9GAMM</name>
<evidence type="ECO:0000313" key="4">
    <source>
        <dbReference type="Proteomes" id="UP000632858"/>
    </source>
</evidence>
<sequence length="215" mass="23129">MPNHRLPTALALLLSAALTPALAAAPDKPYTVAIWASVEIGTEGTVTASEIKKASDYPAPFLAAVEKRIAALRIEPPTDAGAPATLRSGLLLSYTVTPSATGGSVSLDSMNLSPLPVREQFAPYPRELSGPEDWKGKLTVSCLVGVDGMCGTIEVVSDNGVLPEPARRFARDSLQKWKFEPQRLNGKPVEARFSTVLDMTVEKTEIKDFRDARRL</sequence>
<protein>
    <recommendedName>
        <fullName evidence="2">TonB C-terminal domain-containing protein</fullName>
    </recommendedName>
</protein>
<proteinExistence type="predicted"/>
<keyword evidence="1" id="KW-0732">Signal</keyword>
<feature type="domain" description="TonB C-terminal" evidence="2">
    <location>
        <begin position="132"/>
        <end position="193"/>
    </location>
</feature>
<dbReference type="InterPro" id="IPR037682">
    <property type="entry name" value="TonB_C"/>
</dbReference>
<dbReference type="Proteomes" id="UP000632858">
    <property type="component" value="Unassembled WGS sequence"/>
</dbReference>